<dbReference type="Proteomes" id="UP000295281">
    <property type="component" value="Unassembled WGS sequence"/>
</dbReference>
<dbReference type="Pfam" id="PF18937">
    <property type="entry name" value="DUF5685"/>
    <property type="match status" value="1"/>
</dbReference>
<dbReference type="RefSeq" id="WP_133743181.1">
    <property type="nucleotide sequence ID" value="NZ_SNYN01000025.1"/>
</dbReference>
<gene>
    <name evidence="2" type="ORF">EV190_12544</name>
</gene>
<protein>
    <recommendedName>
        <fullName evidence="4">Regulatory protein</fullName>
    </recommendedName>
</protein>
<dbReference type="EMBL" id="SNYN01000025">
    <property type="protein sequence ID" value="TDQ46357.1"/>
    <property type="molecule type" value="Genomic_DNA"/>
</dbReference>
<organism evidence="2 3">
    <name type="scientific">Actinorugispora endophytica</name>
    <dbReference type="NCBI Taxonomy" id="1605990"/>
    <lineage>
        <taxon>Bacteria</taxon>
        <taxon>Bacillati</taxon>
        <taxon>Actinomycetota</taxon>
        <taxon>Actinomycetes</taxon>
        <taxon>Streptosporangiales</taxon>
        <taxon>Nocardiopsidaceae</taxon>
        <taxon>Actinorugispora</taxon>
    </lineage>
</organism>
<dbReference type="AlphaFoldDB" id="A0A4V3D734"/>
<reference evidence="2 3" key="1">
    <citation type="submission" date="2019-03" db="EMBL/GenBank/DDBJ databases">
        <title>Genomic Encyclopedia of Type Strains, Phase IV (KMG-IV): sequencing the most valuable type-strain genomes for metagenomic binning, comparative biology and taxonomic classification.</title>
        <authorList>
            <person name="Goeker M."/>
        </authorList>
    </citation>
    <scope>NUCLEOTIDE SEQUENCE [LARGE SCALE GENOMIC DNA]</scope>
    <source>
        <strain evidence="2 3">DSM 46770</strain>
    </source>
</reference>
<feature type="region of interest" description="Disordered" evidence="1">
    <location>
        <begin position="284"/>
        <end position="331"/>
    </location>
</feature>
<proteinExistence type="predicted"/>
<sequence>MFGILRPCRHSLPGDLAAAWMSHLCGLCLALRDEHGQLARVATNYDGLVVSALTAAQSEAGRGTRTAGPCPLRGMRGAEVAEGAGARLAASVSLLLAAVAVDDHVSDGDGVYGRRPVRGVARAVAGRWAVRAHASGERLGFDGGALLSVLERQRELESGVGTGDDLLAVTGPTEYATGEAFAHTAVLAGRPRNEAPLREAGRLFGRVAHLLDAVEDQEADRASGAWNPITATGTDAARVRRLCEDAVLGVRLALAEADLVDGRLVHALLVHELERAVGRVFVSAGHPRPPGGGHGGRHSHGPIGGGGAGAGGRDHPPAGGGPDGERSRMADQGGWCCTTPAAEYPPRRRGFWAGCGAALFMGCTGQLCCRDPFPGPWKGKPRESACSVLCDGCEVCSQCAEGCRACCTCGNCCRDCGGSDCSCSCD</sequence>
<dbReference type="OrthoDB" id="3210612at2"/>
<evidence type="ECO:0000313" key="2">
    <source>
        <dbReference type="EMBL" id="TDQ46357.1"/>
    </source>
</evidence>
<evidence type="ECO:0000313" key="3">
    <source>
        <dbReference type="Proteomes" id="UP000295281"/>
    </source>
</evidence>
<dbReference type="InterPro" id="IPR043740">
    <property type="entry name" value="DUF5685"/>
</dbReference>
<feature type="compositionally biased region" description="Gly residues" evidence="1">
    <location>
        <begin position="302"/>
        <end position="311"/>
    </location>
</feature>
<evidence type="ECO:0000256" key="1">
    <source>
        <dbReference type="SAM" id="MobiDB-lite"/>
    </source>
</evidence>
<keyword evidence="3" id="KW-1185">Reference proteome</keyword>
<accession>A0A4V3D734</accession>
<comment type="caution">
    <text evidence="2">The sequence shown here is derived from an EMBL/GenBank/DDBJ whole genome shotgun (WGS) entry which is preliminary data.</text>
</comment>
<evidence type="ECO:0008006" key="4">
    <source>
        <dbReference type="Google" id="ProtNLM"/>
    </source>
</evidence>
<name>A0A4V3D734_9ACTN</name>